<evidence type="ECO:0000313" key="2">
    <source>
        <dbReference type="EMBL" id="EYB90200.1"/>
    </source>
</evidence>
<sequence>MISQRMLPYILTFIAVVDAASGPPTWSSDKTIVVPLTQREGHAYYFKYDYKAKANKHEYTGVAVLYVLKC</sequence>
<comment type="caution">
    <text evidence="2">The sequence shown here is derived from an EMBL/GenBank/DDBJ whole genome shotgun (WGS) entry which is preliminary data.</text>
</comment>
<dbReference type="Proteomes" id="UP000024635">
    <property type="component" value="Unassembled WGS sequence"/>
</dbReference>
<organism evidence="2 3">
    <name type="scientific">Ancylostoma ceylanicum</name>
    <dbReference type="NCBI Taxonomy" id="53326"/>
    <lineage>
        <taxon>Eukaryota</taxon>
        <taxon>Metazoa</taxon>
        <taxon>Ecdysozoa</taxon>
        <taxon>Nematoda</taxon>
        <taxon>Chromadorea</taxon>
        <taxon>Rhabditida</taxon>
        <taxon>Rhabditina</taxon>
        <taxon>Rhabditomorpha</taxon>
        <taxon>Strongyloidea</taxon>
        <taxon>Ancylostomatidae</taxon>
        <taxon>Ancylostomatinae</taxon>
        <taxon>Ancylostoma</taxon>
    </lineage>
</organism>
<feature type="chain" id="PRO_5001486405" evidence="1">
    <location>
        <begin position="20"/>
        <end position="70"/>
    </location>
</feature>
<accession>A0A016SHW5</accession>
<keyword evidence="1" id="KW-0732">Signal</keyword>
<evidence type="ECO:0000256" key="1">
    <source>
        <dbReference type="SAM" id="SignalP"/>
    </source>
</evidence>
<gene>
    <name evidence="2" type="primary">Acey_s0222.g2609</name>
    <name evidence="2" type="ORF">Y032_0222g2609</name>
</gene>
<keyword evidence="3" id="KW-1185">Reference proteome</keyword>
<evidence type="ECO:0000313" key="3">
    <source>
        <dbReference type="Proteomes" id="UP000024635"/>
    </source>
</evidence>
<proteinExistence type="predicted"/>
<feature type="signal peptide" evidence="1">
    <location>
        <begin position="1"/>
        <end position="19"/>
    </location>
</feature>
<protein>
    <submittedName>
        <fullName evidence="2">Uncharacterized protein</fullName>
    </submittedName>
</protein>
<reference evidence="3" key="1">
    <citation type="journal article" date="2015" name="Nat. Genet.">
        <title>The genome and transcriptome of the zoonotic hookworm Ancylostoma ceylanicum identify infection-specific gene families.</title>
        <authorList>
            <person name="Schwarz E.M."/>
            <person name="Hu Y."/>
            <person name="Antoshechkin I."/>
            <person name="Miller M.M."/>
            <person name="Sternberg P.W."/>
            <person name="Aroian R.V."/>
        </authorList>
    </citation>
    <scope>NUCLEOTIDE SEQUENCE</scope>
    <source>
        <strain evidence="3">HY135</strain>
    </source>
</reference>
<dbReference type="AlphaFoldDB" id="A0A016SHW5"/>
<dbReference type="EMBL" id="JARK01001558">
    <property type="protein sequence ID" value="EYB90200.1"/>
    <property type="molecule type" value="Genomic_DNA"/>
</dbReference>
<name>A0A016SHW5_9BILA</name>
<dbReference type="OrthoDB" id="10369427at2759"/>